<gene>
    <name evidence="3" type="ORF">Ljam_1289</name>
</gene>
<dbReference type="STRING" id="455.Ljam_1289"/>
<proteinExistence type="predicted"/>
<feature type="coiled-coil region" evidence="2">
    <location>
        <begin position="89"/>
        <end position="151"/>
    </location>
</feature>
<dbReference type="PANTHER" id="PTHR32385">
    <property type="entry name" value="MANNOSYL PHOSPHORYLINOSITOL CERAMIDE SYNTHASE"/>
    <property type="match status" value="1"/>
</dbReference>
<evidence type="ECO:0000256" key="2">
    <source>
        <dbReference type="SAM" id="Coils"/>
    </source>
</evidence>
<keyword evidence="2" id="KW-0175">Coiled coil</keyword>
<dbReference type="GO" id="GO:0000030">
    <property type="term" value="F:mannosyltransferase activity"/>
    <property type="evidence" value="ECO:0007669"/>
    <property type="project" value="TreeGrafter"/>
</dbReference>
<dbReference type="AlphaFoldDB" id="A0A0W0UHI1"/>
<protein>
    <submittedName>
        <fullName evidence="3">Glycosyltransferase</fullName>
    </submittedName>
</protein>
<evidence type="ECO:0000313" key="4">
    <source>
        <dbReference type="Proteomes" id="UP000054715"/>
    </source>
</evidence>
<dbReference type="OrthoDB" id="5632554at2"/>
<dbReference type="RefSeq" id="WP_058449308.1">
    <property type="nucleotide sequence ID" value="NZ_CAAAJF010000007.1"/>
</dbReference>
<sequence>MKHLYQFLKTFARLPGKFETNEDNNQAQELYYFLELGTTFLNSITSTVSFGSSQIQEFDKYFEEYATHLLGLSPTVKGPRTYQLLTKGLENLALDLIELQQLIAKKQTQELSKQPPNPKELENLDKQQKRVELLERNLAEFRGNVKEEVRLFEEKFPDATYPNKPLTKAQPVDLKFGTRTDSIGLDPFNLRSFAEQDIGERLKLQALLEEHTKAAGSDNIPHIFHTIWLGSEWPAMGMREIPLLSNEKGPYILKQLEANVSSVKETNPDACHLLWTDREDIPEAMQNWCSSRNIDIVQIHKIFPLKGDKLEQELYAIYLNEKSRQSYAAAADVLRLMILRTFEGIYLDVDIKVREQLGEIAAKHGIRLNMGRVAYAGKGVNQKGLCNNDIMMANANGKELLESFCQELINNYHKTYAEIFKDNVPVDNTVIRYAKSFKDIIYYFLFKMTPVLTTGPGIVLGYFNKTKDSIPFEEHALDSKPFYMENIQTWIFTENDLYHKKNLEFYFENRESAIKHIITYVLHDLRREPRALRLDYYQTAIKKYDIGDEILKALITHAPEALKQVEHIQAFGEMCPNSTDNVLAAIDQGIFEKLDSKAFQPKLSPSSGKEEKSEEESETKIFNEKKEFLVTLKDEVMKSHWNTRGRDFRLLYRIVPDGIQSLRNILIKLPAKEEKNDNKLIETLFEQVEHVLKQKQQEYKGPGRRQKETREFYQEKYNECQTIVSKEGKSPILLLP</sequence>
<dbReference type="GO" id="GO:0051999">
    <property type="term" value="P:mannosyl-inositol phosphorylceramide biosynthetic process"/>
    <property type="evidence" value="ECO:0007669"/>
    <property type="project" value="TreeGrafter"/>
</dbReference>
<evidence type="ECO:0000256" key="1">
    <source>
        <dbReference type="ARBA" id="ARBA00022679"/>
    </source>
</evidence>
<keyword evidence="1 3" id="KW-0808">Transferase</keyword>
<comment type="caution">
    <text evidence="3">The sequence shown here is derived from an EMBL/GenBank/DDBJ whole genome shotgun (WGS) entry which is preliminary data.</text>
</comment>
<accession>A0A0W0UHI1</accession>
<evidence type="ECO:0000313" key="3">
    <source>
        <dbReference type="EMBL" id="KTD07094.1"/>
    </source>
</evidence>
<dbReference type="SUPFAM" id="SSF53448">
    <property type="entry name" value="Nucleotide-diphospho-sugar transferases"/>
    <property type="match status" value="1"/>
</dbReference>
<dbReference type="PATRIC" id="fig|455.5.peg.1361"/>
<dbReference type="PANTHER" id="PTHR32385:SF15">
    <property type="entry name" value="INOSITOL PHOSPHOCERAMIDE MANNOSYLTRANSFERASE 1"/>
    <property type="match status" value="1"/>
</dbReference>
<dbReference type="InterPro" id="IPR051706">
    <property type="entry name" value="Glycosyltransferase_domain"/>
</dbReference>
<dbReference type="EMBL" id="LNYG01000013">
    <property type="protein sequence ID" value="KTD07094.1"/>
    <property type="molecule type" value="Genomic_DNA"/>
</dbReference>
<dbReference type="InterPro" id="IPR007577">
    <property type="entry name" value="GlycoTrfase_DXD_sugar-bd_CS"/>
</dbReference>
<name>A0A0W0UHI1_9GAMM</name>
<dbReference type="Pfam" id="PF04488">
    <property type="entry name" value="Gly_transf_sug"/>
    <property type="match status" value="1"/>
</dbReference>
<dbReference type="InterPro" id="IPR029044">
    <property type="entry name" value="Nucleotide-diphossugar_trans"/>
</dbReference>
<dbReference type="Proteomes" id="UP000054715">
    <property type="component" value="Unassembled WGS sequence"/>
</dbReference>
<reference evidence="3 4" key="1">
    <citation type="submission" date="2015-11" db="EMBL/GenBank/DDBJ databases">
        <title>Genomic analysis of 38 Legionella species identifies large and diverse effector repertoires.</title>
        <authorList>
            <person name="Burstein D."/>
            <person name="Amaro F."/>
            <person name="Zusman T."/>
            <person name="Lifshitz Z."/>
            <person name="Cohen O."/>
            <person name="Gilbert J.A."/>
            <person name="Pupko T."/>
            <person name="Shuman H.A."/>
            <person name="Segal G."/>
        </authorList>
    </citation>
    <scope>NUCLEOTIDE SEQUENCE [LARGE SCALE GENOMIC DNA]</scope>
    <source>
        <strain evidence="3 4">JA-26-G1-E2</strain>
    </source>
</reference>
<dbReference type="GO" id="GO:0016020">
    <property type="term" value="C:membrane"/>
    <property type="evidence" value="ECO:0007669"/>
    <property type="project" value="GOC"/>
</dbReference>
<dbReference type="Gene3D" id="3.90.550.20">
    <property type="match status" value="1"/>
</dbReference>
<organism evidence="3 4">
    <name type="scientific">Legionella jamestowniensis</name>
    <dbReference type="NCBI Taxonomy" id="455"/>
    <lineage>
        <taxon>Bacteria</taxon>
        <taxon>Pseudomonadati</taxon>
        <taxon>Pseudomonadota</taxon>
        <taxon>Gammaproteobacteria</taxon>
        <taxon>Legionellales</taxon>
        <taxon>Legionellaceae</taxon>
        <taxon>Legionella</taxon>
    </lineage>
</organism>